<dbReference type="GO" id="GO:0003796">
    <property type="term" value="F:lysozyme activity"/>
    <property type="evidence" value="ECO:0007669"/>
    <property type="project" value="InterPro"/>
</dbReference>
<dbReference type="Pfam" id="PF00337">
    <property type="entry name" value="Gal-bind_lectin"/>
    <property type="match status" value="1"/>
</dbReference>
<dbReference type="PANTHER" id="PTHR11346:SF147">
    <property type="entry name" value="GALECTIN"/>
    <property type="match status" value="1"/>
</dbReference>
<dbReference type="InterPro" id="IPR001079">
    <property type="entry name" value="Galectin_CRD"/>
</dbReference>
<dbReference type="InterPro" id="IPR023346">
    <property type="entry name" value="Lysozyme-like_dom_sf"/>
</dbReference>
<dbReference type="Proteomes" id="UP000194236">
    <property type="component" value="Unassembled WGS sequence"/>
</dbReference>
<keyword evidence="3 5" id="KW-0430">Lectin</keyword>
<dbReference type="EMBL" id="MUJZ01042484">
    <property type="protein sequence ID" value="OTF75331.1"/>
    <property type="molecule type" value="Genomic_DNA"/>
</dbReference>
<dbReference type="Gene3D" id="1.10.530.40">
    <property type="match status" value="1"/>
</dbReference>
<protein>
    <recommendedName>
        <fullName evidence="5">Galectin</fullName>
    </recommendedName>
</protein>
<dbReference type="SMART" id="SM00276">
    <property type="entry name" value="GLECT"/>
    <property type="match status" value="1"/>
</dbReference>
<keyword evidence="4" id="KW-1035">Host cytoplasm</keyword>
<dbReference type="CDD" id="cd00070">
    <property type="entry name" value="GLECT"/>
    <property type="match status" value="1"/>
</dbReference>
<keyword evidence="1" id="KW-0929">Antimicrobial</keyword>
<dbReference type="SMART" id="SM00908">
    <property type="entry name" value="Gal-bind_lectin"/>
    <property type="match status" value="1"/>
</dbReference>
<dbReference type="GO" id="GO:0031640">
    <property type="term" value="P:killing of cells of another organism"/>
    <property type="evidence" value="ECO:0007669"/>
    <property type="project" value="UniProtKB-KW"/>
</dbReference>
<dbReference type="SUPFAM" id="SSF53955">
    <property type="entry name" value="Lysozyme-like"/>
    <property type="match status" value="1"/>
</dbReference>
<dbReference type="SUPFAM" id="SSF49899">
    <property type="entry name" value="Concanavalin A-like lectins/glucanases"/>
    <property type="match status" value="1"/>
</dbReference>
<comment type="caution">
    <text evidence="7">The sequence shown here is derived from an EMBL/GenBank/DDBJ whole genome shotgun (WGS) entry which is preliminary data.</text>
</comment>
<dbReference type="InterPro" id="IPR002196">
    <property type="entry name" value="Glyco_hydro_24"/>
</dbReference>
<dbReference type="AlphaFoldDB" id="A0A1Y3B3E7"/>
<evidence type="ECO:0000313" key="8">
    <source>
        <dbReference type="Proteomes" id="UP000194236"/>
    </source>
</evidence>
<proteinExistence type="predicted"/>
<evidence type="ECO:0000256" key="1">
    <source>
        <dbReference type="ARBA" id="ARBA00022529"/>
    </source>
</evidence>
<evidence type="ECO:0000256" key="3">
    <source>
        <dbReference type="ARBA" id="ARBA00022734"/>
    </source>
</evidence>
<dbReference type="Gene3D" id="2.60.120.200">
    <property type="match status" value="1"/>
</dbReference>
<dbReference type="CDD" id="cd00737">
    <property type="entry name" value="lyz_endolysin_autolysin"/>
    <property type="match status" value="1"/>
</dbReference>
<gene>
    <name evidence="7" type="ORF">BLA29_000467</name>
</gene>
<dbReference type="PROSITE" id="PS51304">
    <property type="entry name" value="GALECTIN"/>
    <property type="match status" value="1"/>
</dbReference>
<dbReference type="OrthoDB" id="6251307at2759"/>
<dbReference type="InterPro" id="IPR013320">
    <property type="entry name" value="ConA-like_dom_sf"/>
</dbReference>
<reference evidence="7 8" key="1">
    <citation type="submission" date="2017-03" db="EMBL/GenBank/DDBJ databases">
        <title>Genome Survey of Euroglyphus maynei.</title>
        <authorList>
            <person name="Arlian L.G."/>
            <person name="Morgan M.S."/>
            <person name="Rider S.D."/>
        </authorList>
    </citation>
    <scope>NUCLEOTIDE SEQUENCE [LARGE SCALE GENOMIC DNA]</scope>
    <source>
        <strain evidence="7">Arlian Lab</strain>
        <tissue evidence="7">Whole body</tissue>
    </source>
</reference>
<evidence type="ECO:0000313" key="7">
    <source>
        <dbReference type="EMBL" id="OTF75331.1"/>
    </source>
</evidence>
<name>A0A1Y3B3E7_EURMA</name>
<dbReference type="GO" id="GO:0042742">
    <property type="term" value="P:defense response to bacterium"/>
    <property type="evidence" value="ECO:0007669"/>
    <property type="project" value="UniProtKB-KW"/>
</dbReference>
<evidence type="ECO:0000256" key="4">
    <source>
        <dbReference type="ARBA" id="ARBA00023200"/>
    </source>
</evidence>
<evidence type="ECO:0000256" key="5">
    <source>
        <dbReference type="RuleBase" id="RU102079"/>
    </source>
</evidence>
<feature type="domain" description="Galectin" evidence="6">
    <location>
        <begin position="27"/>
        <end position="195"/>
    </location>
</feature>
<evidence type="ECO:0000259" key="6">
    <source>
        <dbReference type="PROSITE" id="PS51304"/>
    </source>
</evidence>
<evidence type="ECO:0000256" key="2">
    <source>
        <dbReference type="ARBA" id="ARBA00022638"/>
    </source>
</evidence>
<dbReference type="GO" id="GO:0009253">
    <property type="term" value="P:peptidoglycan catabolic process"/>
    <property type="evidence" value="ECO:0007669"/>
    <property type="project" value="InterPro"/>
</dbReference>
<dbReference type="GO" id="GO:0030246">
    <property type="term" value="F:carbohydrate binding"/>
    <property type="evidence" value="ECO:0007669"/>
    <property type="project" value="UniProtKB-UniRule"/>
</dbReference>
<dbReference type="InterPro" id="IPR033907">
    <property type="entry name" value="Endolysin_autolysin"/>
</dbReference>
<keyword evidence="8" id="KW-1185">Reference proteome</keyword>
<organism evidence="7 8">
    <name type="scientific">Euroglyphus maynei</name>
    <name type="common">Mayne's house dust mite</name>
    <dbReference type="NCBI Taxonomy" id="6958"/>
    <lineage>
        <taxon>Eukaryota</taxon>
        <taxon>Metazoa</taxon>
        <taxon>Ecdysozoa</taxon>
        <taxon>Arthropoda</taxon>
        <taxon>Chelicerata</taxon>
        <taxon>Arachnida</taxon>
        <taxon>Acari</taxon>
        <taxon>Acariformes</taxon>
        <taxon>Sarcoptiformes</taxon>
        <taxon>Astigmata</taxon>
        <taxon>Psoroptidia</taxon>
        <taxon>Analgoidea</taxon>
        <taxon>Pyroglyphidae</taxon>
        <taxon>Pyroglyphinae</taxon>
        <taxon>Euroglyphus</taxon>
    </lineage>
</organism>
<keyword evidence="2" id="KW-0081">Bacteriolytic enzyme</keyword>
<accession>A0A1Y3B3E7</accession>
<dbReference type="InterPro" id="IPR044156">
    <property type="entry name" value="Galectin-like"/>
</dbReference>
<dbReference type="GO" id="GO:0016998">
    <property type="term" value="P:cell wall macromolecule catabolic process"/>
    <property type="evidence" value="ECO:0007669"/>
    <property type="project" value="InterPro"/>
</dbReference>
<dbReference type="Pfam" id="PF00959">
    <property type="entry name" value="Phage_lysozyme"/>
    <property type="match status" value="1"/>
</dbReference>
<sequence length="253" mass="28671">MDNLSLVEIIDRTRLVSDVPNPILPFCCPIPDGNLRPGSLITVYGTCPTNQGRFRIDLYASNCQHCRSDDGKTSVYDPAKRIVALHFNGRFNEAKDGSSYVVMNSFHNGKWDQDERSTVFPFQPEQPFCMMILIEEQRFRIYIDGGERPHYQFEHRFSGEKLLRQDLVGFENCVERIVPKMDADKFAALVSFAYNLGCGSLEQSTLAKYARAHNYRGAANEFPKWCHAGGKVLQGLVRRRAAERALFCKSGGC</sequence>
<dbReference type="PANTHER" id="PTHR11346">
    <property type="entry name" value="GALECTIN"/>
    <property type="match status" value="1"/>
</dbReference>
<dbReference type="InterPro" id="IPR023347">
    <property type="entry name" value="Lysozyme_dom_sf"/>
</dbReference>